<name>A0ABV8UF04_9PROT</name>
<keyword evidence="1" id="KW-1133">Transmembrane helix</keyword>
<evidence type="ECO:0000313" key="5">
    <source>
        <dbReference type="Proteomes" id="UP001595776"/>
    </source>
</evidence>
<feature type="transmembrane region" description="Helical" evidence="1">
    <location>
        <begin position="112"/>
        <end position="133"/>
    </location>
</feature>
<keyword evidence="1" id="KW-0472">Membrane</keyword>
<reference evidence="5" key="1">
    <citation type="journal article" date="2019" name="Int. J. Syst. Evol. Microbiol.">
        <title>The Global Catalogue of Microorganisms (GCM) 10K type strain sequencing project: providing services to taxonomists for standard genome sequencing and annotation.</title>
        <authorList>
            <consortium name="The Broad Institute Genomics Platform"/>
            <consortium name="The Broad Institute Genome Sequencing Center for Infectious Disease"/>
            <person name="Wu L."/>
            <person name="Ma J."/>
        </authorList>
    </citation>
    <scope>NUCLEOTIDE SEQUENCE [LARGE SCALE GENOMIC DNA]</scope>
    <source>
        <strain evidence="5">CGMCC 1.15304</strain>
    </source>
</reference>
<evidence type="ECO:0000313" key="4">
    <source>
        <dbReference type="EMBL" id="MFC4349240.1"/>
    </source>
</evidence>
<dbReference type="InterPro" id="IPR050640">
    <property type="entry name" value="Bact_2-comp_sensor_kinase"/>
</dbReference>
<keyword evidence="1" id="KW-0812">Transmembrane</keyword>
<organism evidence="4 5">
    <name type="scientific">Kordiimonas lipolytica</name>
    <dbReference type="NCBI Taxonomy" id="1662421"/>
    <lineage>
        <taxon>Bacteria</taxon>
        <taxon>Pseudomonadati</taxon>
        <taxon>Pseudomonadota</taxon>
        <taxon>Alphaproteobacteria</taxon>
        <taxon>Kordiimonadales</taxon>
        <taxon>Kordiimonadaceae</taxon>
        <taxon>Kordiimonas</taxon>
    </lineage>
</organism>
<evidence type="ECO:0000259" key="3">
    <source>
        <dbReference type="Pfam" id="PF06580"/>
    </source>
</evidence>
<keyword evidence="4" id="KW-0418">Kinase</keyword>
<feature type="domain" description="Histidine kinase/HSP90-like ATPase" evidence="2">
    <location>
        <begin position="255"/>
        <end position="327"/>
    </location>
</feature>
<dbReference type="SUPFAM" id="SSF55874">
    <property type="entry name" value="ATPase domain of HSP90 chaperone/DNA topoisomerase II/histidine kinase"/>
    <property type="match status" value="1"/>
</dbReference>
<dbReference type="Proteomes" id="UP001595776">
    <property type="component" value="Unassembled WGS sequence"/>
</dbReference>
<evidence type="ECO:0000256" key="1">
    <source>
        <dbReference type="SAM" id="Phobius"/>
    </source>
</evidence>
<protein>
    <submittedName>
        <fullName evidence="4">Sensor histidine kinase</fullName>
        <ecNumber evidence="4">2.7.13.3</ecNumber>
    </submittedName>
</protein>
<keyword evidence="4" id="KW-0808">Transferase</keyword>
<dbReference type="EMBL" id="JBHSCR010000016">
    <property type="protein sequence ID" value="MFC4349240.1"/>
    <property type="molecule type" value="Genomic_DNA"/>
</dbReference>
<dbReference type="InterPro" id="IPR010559">
    <property type="entry name" value="Sig_transdc_His_kin_internal"/>
</dbReference>
<evidence type="ECO:0000259" key="2">
    <source>
        <dbReference type="Pfam" id="PF02518"/>
    </source>
</evidence>
<keyword evidence="5" id="KW-1185">Reference proteome</keyword>
<feature type="domain" description="Signal transduction histidine kinase internal region" evidence="3">
    <location>
        <begin position="156"/>
        <end position="236"/>
    </location>
</feature>
<dbReference type="RefSeq" id="WP_197421020.1">
    <property type="nucleotide sequence ID" value="NZ_JBHSCR010000016.1"/>
</dbReference>
<feature type="transmembrane region" description="Helical" evidence="1">
    <location>
        <begin position="12"/>
        <end position="34"/>
    </location>
</feature>
<sequence>MDRFFGTKERTFWTFQILGWTGYGLVRSFTAFAIGFDLRFYSILILVAILIGLTMTTGLRYLYRFAKDWSLPLLLPLVVITCATLGLMYSYIEVSLGPILIPYFSQASGLGLFSNAMFEATTLFAWSAIYFGYHFYTGMQEQKEQALKATAMAHQAQLKMLRYQLNPHFLFNTLNAISTLVLEKSEEDANKMLTKLSSFLRFTLVNQPTQRIPLDQELHALGLYLEIEKVRFSDRLNVEFDIDEQARSALIPSLLLQPLIENAIKYAIAPEIDGGTIKVEARVENGWLKIGLKDSGPGIDDLNNIVSQSGSGVGITNTKERLHQIYGPDHLIMLENLEPKGLGIFIEIPCERKKQT</sequence>
<dbReference type="Gene3D" id="3.30.565.10">
    <property type="entry name" value="Histidine kinase-like ATPase, C-terminal domain"/>
    <property type="match status" value="1"/>
</dbReference>
<dbReference type="Pfam" id="PF06580">
    <property type="entry name" value="His_kinase"/>
    <property type="match status" value="1"/>
</dbReference>
<comment type="caution">
    <text evidence="4">The sequence shown here is derived from an EMBL/GenBank/DDBJ whole genome shotgun (WGS) entry which is preliminary data.</text>
</comment>
<dbReference type="GO" id="GO:0004673">
    <property type="term" value="F:protein histidine kinase activity"/>
    <property type="evidence" value="ECO:0007669"/>
    <property type="project" value="UniProtKB-EC"/>
</dbReference>
<dbReference type="Pfam" id="PF02518">
    <property type="entry name" value="HATPase_c"/>
    <property type="match status" value="1"/>
</dbReference>
<feature type="transmembrane region" description="Helical" evidence="1">
    <location>
        <begin position="73"/>
        <end position="92"/>
    </location>
</feature>
<dbReference type="PANTHER" id="PTHR34220:SF7">
    <property type="entry name" value="SENSOR HISTIDINE KINASE YPDA"/>
    <property type="match status" value="1"/>
</dbReference>
<gene>
    <name evidence="4" type="ORF">ACFO5Q_15415</name>
</gene>
<dbReference type="EC" id="2.7.13.3" evidence="4"/>
<dbReference type="PANTHER" id="PTHR34220">
    <property type="entry name" value="SENSOR HISTIDINE KINASE YPDA"/>
    <property type="match status" value="1"/>
</dbReference>
<dbReference type="InterPro" id="IPR036890">
    <property type="entry name" value="HATPase_C_sf"/>
</dbReference>
<proteinExistence type="predicted"/>
<dbReference type="InterPro" id="IPR003594">
    <property type="entry name" value="HATPase_dom"/>
</dbReference>
<accession>A0ABV8UF04</accession>
<feature type="transmembrane region" description="Helical" evidence="1">
    <location>
        <begin position="40"/>
        <end position="61"/>
    </location>
</feature>